<evidence type="ECO:0000313" key="2">
    <source>
        <dbReference type="Proteomes" id="UP000000268"/>
    </source>
</evidence>
<dbReference type="OrthoDB" id="510886at2"/>
<dbReference type="PANTHER" id="PTHR46737:SF2">
    <property type="entry name" value="OS02G0827600 PROTEIN"/>
    <property type="match status" value="1"/>
</dbReference>
<dbReference type="EMBL" id="CP000828">
    <property type="protein sequence ID" value="ABW25852.1"/>
    <property type="molecule type" value="Genomic_DNA"/>
</dbReference>
<dbReference type="eggNOG" id="ENOG50302MH">
    <property type="taxonomic scope" value="Bacteria"/>
</dbReference>
<proteinExistence type="predicted"/>
<dbReference type="KEGG" id="amr:AM1_0808"/>
<sequence length="148" mass="17504">MNIQFCEFNSFDLWLWLEFETVLSEQEKQYLEEVFDSWFFLGKLGGFNAENLQVQDAGYELSYLQYEVEAKDGNLMALMHNMGEIEYEGCWARCWFDLGTSDAIALDVLLNALQQFNTEFIEIKQLLIGGENEDWPLPEHRDRFYQEP</sequence>
<protein>
    <recommendedName>
        <fullName evidence="3">DUF3531 domain-containing protein</fullName>
    </recommendedName>
</protein>
<name>B0BYG7_ACAM1</name>
<keyword evidence="2" id="KW-1185">Reference proteome</keyword>
<dbReference type="RefSeq" id="WP_012161434.1">
    <property type="nucleotide sequence ID" value="NC_009925.1"/>
</dbReference>
<dbReference type="PANTHER" id="PTHR46737">
    <property type="entry name" value="OS02G0827600 PROTEIN"/>
    <property type="match status" value="1"/>
</dbReference>
<evidence type="ECO:0008006" key="3">
    <source>
        <dbReference type="Google" id="ProtNLM"/>
    </source>
</evidence>
<gene>
    <name evidence="1" type="ordered locus">AM1_0808</name>
</gene>
<organism evidence="1 2">
    <name type="scientific">Acaryochloris marina (strain MBIC 11017)</name>
    <dbReference type="NCBI Taxonomy" id="329726"/>
    <lineage>
        <taxon>Bacteria</taxon>
        <taxon>Bacillati</taxon>
        <taxon>Cyanobacteriota</taxon>
        <taxon>Cyanophyceae</taxon>
        <taxon>Acaryochloridales</taxon>
        <taxon>Acaryochloridaceae</taxon>
        <taxon>Acaryochloris</taxon>
    </lineage>
</organism>
<dbReference type="AlphaFoldDB" id="B0BYG7"/>
<dbReference type="Pfam" id="PF12049">
    <property type="entry name" value="DUF3531"/>
    <property type="match status" value="1"/>
</dbReference>
<dbReference type="HOGENOM" id="CLU_073961_3_0_3"/>
<dbReference type="Proteomes" id="UP000000268">
    <property type="component" value="Chromosome"/>
</dbReference>
<reference evidence="1 2" key="1">
    <citation type="journal article" date="2008" name="Proc. Natl. Acad. Sci. U.S.A.">
        <title>Niche adaptation and genome expansion in the chlorophyll d-producing cyanobacterium Acaryochloris marina.</title>
        <authorList>
            <person name="Swingley W.D."/>
            <person name="Chen M."/>
            <person name="Cheung P.C."/>
            <person name="Conrad A.L."/>
            <person name="Dejesa L.C."/>
            <person name="Hao J."/>
            <person name="Honchak B.M."/>
            <person name="Karbach L.E."/>
            <person name="Kurdoglu A."/>
            <person name="Lahiri S."/>
            <person name="Mastrian S.D."/>
            <person name="Miyashita H."/>
            <person name="Page L."/>
            <person name="Ramakrishna P."/>
            <person name="Satoh S."/>
            <person name="Sattley W.M."/>
            <person name="Shimada Y."/>
            <person name="Taylor H.L."/>
            <person name="Tomo T."/>
            <person name="Tsuchiya T."/>
            <person name="Wang Z.T."/>
            <person name="Raymond J."/>
            <person name="Mimuro M."/>
            <person name="Blankenship R.E."/>
            <person name="Touchman J.W."/>
        </authorList>
    </citation>
    <scope>NUCLEOTIDE SEQUENCE [LARGE SCALE GENOMIC DNA]</scope>
    <source>
        <strain evidence="2">MBIC 11017</strain>
    </source>
</reference>
<evidence type="ECO:0000313" key="1">
    <source>
        <dbReference type="EMBL" id="ABW25852.1"/>
    </source>
</evidence>
<dbReference type="InterPro" id="IPR021920">
    <property type="entry name" value="DUF3531"/>
</dbReference>
<dbReference type="STRING" id="329726.AM1_0808"/>
<accession>B0BYG7</accession>